<dbReference type="Proteomes" id="UP000189933">
    <property type="component" value="Unassembled WGS sequence"/>
</dbReference>
<reference evidence="3" key="1">
    <citation type="submission" date="2017-02" db="EMBL/GenBank/DDBJ databases">
        <authorList>
            <person name="Varghese N."/>
            <person name="Submissions S."/>
        </authorList>
    </citation>
    <scope>NUCLEOTIDE SEQUENCE [LARGE SCALE GENOMIC DNA]</scope>
    <source>
        <strain evidence="3">DSM 16521</strain>
    </source>
</reference>
<name>A0A1T4LPC4_9FIRM</name>
<dbReference type="EMBL" id="FUXM01000002">
    <property type="protein sequence ID" value="SJZ56487.1"/>
    <property type="molecule type" value="Genomic_DNA"/>
</dbReference>
<keyword evidence="1" id="KW-0812">Transmembrane</keyword>
<organism evidence="2 3">
    <name type="scientific">Carboxydocella sporoproducens DSM 16521</name>
    <dbReference type="NCBI Taxonomy" id="1121270"/>
    <lineage>
        <taxon>Bacteria</taxon>
        <taxon>Bacillati</taxon>
        <taxon>Bacillota</taxon>
        <taxon>Clostridia</taxon>
        <taxon>Eubacteriales</taxon>
        <taxon>Clostridiales Family XVI. Incertae Sedis</taxon>
        <taxon>Carboxydocella</taxon>
    </lineage>
</organism>
<sequence length="153" mass="17667">MKKVILVNLLTGVMIFGLLFLYNQNNIEKLFKDNPSVMQVKVNDQQINIKLNFSSTLSENLINILENTPPDYKIYFISESNKQIDTFWQKHKNKILELLINRKLTAAEELVQHLSQQRIQGQIVVTDKGTLLILKQNKNFLVELIPVNLLSSS</sequence>
<accession>A0A1T4LPC4</accession>
<dbReference type="AlphaFoldDB" id="A0A1T4LPC4"/>
<evidence type="ECO:0000313" key="3">
    <source>
        <dbReference type="Proteomes" id="UP000189933"/>
    </source>
</evidence>
<keyword evidence="1" id="KW-0472">Membrane</keyword>
<dbReference type="RefSeq" id="WP_078664395.1">
    <property type="nucleotide sequence ID" value="NZ_FUXM01000002.1"/>
</dbReference>
<proteinExistence type="predicted"/>
<protein>
    <submittedName>
        <fullName evidence="2">Uncharacterized protein</fullName>
    </submittedName>
</protein>
<feature type="transmembrane region" description="Helical" evidence="1">
    <location>
        <begin position="6"/>
        <end position="22"/>
    </location>
</feature>
<evidence type="ECO:0000256" key="1">
    <source>
        <dbReference type="SAM" id="Phobius"/>
    </source>
</evidence>
<keyword evidence="1" id="KW-1133">Transmembrane helix</keyword>
<evidence type="ECO:0000313" key="2">
    <source>
        <dbReference type="EMBL" id="SJZ56487.1"/>
    </source>
</evidence>
<gene>
    <name evidence="2" type="ORF">SAMN02745885_00237</name>
</gene>
<keyword evidence="3" id="KW-1185">Reference proteome</keyword>